<dbReference type="GO" id="GO:0005737">
    <property type="term" value="C:cytoplasm"/>
    <property type="evidence" value="ECO:0007669"/>
    <property type="project" value="TreeGrafter"/>
</dbReference>
<dbReference type="Gene3D" id="1.10.510.10">
    <property type="entry name" value="Transferase(Phosphotransferase) domain 1"/>
    <property type="match status" value="1"/>
</dbReference>
<dbReference type="GO" id="GO:0044773">
    <property type="term" value="P:mitotic DNA damage checkpoint signaling"/>
    <property type="evidence" value="ECO:0007669"/>
    <property type="project" value="TreeGrafter"/>
</dbReference>
<comment type="caution">
    <text evidence="2">The sequence shown here is derived from an EMBL/GenBank/DDBJ whole genome shotgun (WGS) entry which is preliminary data.</text>
</comment>
<sequence length="223" mass="25320">MLLHSNFIGFAEPLAKHVFTQLVQSIKELHSRGYAHLDIRHENLHFNANCNLILTNFINAEKPGKDGLTSCSKITMEYAPPEARQANKKQLNKYNAFKADIYQMGVVIYSAMTNVYPQFGEQSLMKKNLKELNLTDELSNLILKMISPNPEDRPTADEILADPWFSLTSHPCSSKLQIGPLEFKELIVYIREQDLQRVEVEDRLSDGAENSLIKVGEILCGKK</sequence>
<dbReference type="PROSITE" id="PS50011">
    <property type="entry name" value="PROTEIN_KINASE_DOM"/>
    <property type="match status" value="1"/>
</dbReference>
<dbReference type="SMART" id="SM00220">
    <property type="entry name" value="S_TKc"/>
    <property type="match status" value="1"/>
</dbReference>
<dbReference type="PANTHER" id="PTHR44167">
    <property type="entry name" value="OVARIAN-SPECIFIC SERINE/THREONINE-PROTEIN KINASE LOK-RELATED"/>
    <property type="match status" value="1"/>
</dbReference>
<organism evidence="2 3">
    <name type="scientific">Halteria grandinella</name>
    <dbReference type="NCBI Taxonomy" id="5974"/>
    <lineage>
        <taxon>Eukaryota</taxon>
        <taxon>Sar</taxon>
        <taxon>Alveolata</taxon>
        <taxon>Ciliophora</taxon>
        <taxon>Intramacronucleata</taxon>
        <taxon>Spirotrichea</taxon>
        <taxon>Stichotrichia</taxon>
        <taxon>Sporadotrichida</taxon>
        <taxon>Halteriidae</taxon>
        <taxon>Halteria</taxon>
    </lineage>
</organism>
<evidence type="ECO:0000313" key="3">
    <source>
        <dbReference type="Proteomes" id="UP000785679"/>
    </source>
</evidence>
<reference evidence="2" key="1">
    <citation type="submission" date="2019-06" db="EMBL/GenBank/DDBJ databases">
        <authorList>
            <person name="Zheng W."/>
        </authorList>
    </citation>
    <scope>NUCLEOTIDE SEQUENCE</scope>
    <source>
        <strain evidence="2">QDHG01</strain>
    </source>
</reference>
<proteinExistence type="predicted"/>
<dbReference type="EMBL" id="RRYP01011210">
    <property type="protein sequence ID" value="TNV77884.1"/>
    <property type="molecule type" value="Genomic_DNA"/>
</dbReference>
<dbReference type="GO" id="GO:0004674">
    <property type="term" value="F:protein serine/threonine kinase activity"/>
    <property type="evidence" value="ECO:0007669"/>
    <property type="project" value="TreeGrafter"/>
</dbReference>
<keyword evidence="3" id="KW-1185">Reference proteome</keyword>
<dbReference type="OrthoDB" id="68483at2759"/>
<accession>A0A8J8T0Q0</accession>
<evidence type="ECO:0000313" key="2">
    <source>
        <dbReference type="EMBL" id="TNV77884.1"/>
    </source>
</evidence>
<evidence type="ECO:0000259" key="1">
    <source>
        <dbReference type="PROSITE" id="PS50011"/>
    </source>
</evidence>
<protein>
    <recommendedName>
        <fullName evidence="1">Protein kinase domain-containing protein</fullName>
    </recommendedName>
</protein>
<dbReference type="InterPro" id="IPR000719">
    <property type="entry name" value="Prot_kinase_dom"/>
</dbReference>
<feature type="domain" description="Protein kinase" evidence="1">
    <location>
        <begin position="1"/>
        <end position="165"/>
    </location>
</feature>
<dbReference type="Proteomes" id="UP000785679">
    <property type="component" value="Unassembled WGS sequence"/>
</dbReference>
<dbReference type="GO" id="GO:0005634">
    <property type="term" value="C:nucleus"/>
    <property type="evidence" value="ECO:0007669"/>
    <property type="project" value="TreeGrafter"/>
</dbReference>
<dbReference type="PANTHER" id="PTHR44167:SF31">
    <property type="entry name" value="PROTEIN CBG02007"/>
    <property type="match status" value="1"/>
</dbReference>
<dbReference type="GO" id="GO:0005524">
    <property type="term" value="F:ATP binding"/>
    <property type="evidence" value="ECO:0007669"/>
    <property type="project" value="InterPro"/>
</dbReference>
<dbReference type="InterPro" id="IPR011009">
    <property type="entry name" value="Kinase-like_dom_sf"/>
</dbReference>
<dbReference type="Pfam" id="PF00069">
    <property type="entry name" value="Pkinase"/>
    <property type="match status" value="1"/>
</dbReference>
<name>A0A8J8T0Q0_HALGN</name>
<dbReference type="AlphaFoldDB" id="A0A8J8T0Q0"/>
<gene>
    <name evidence="2" type="ORF">FGO68_gene12176</name>
</gene>
<dbReference type="SUPFAM" id="SSF56112">
    <property type="entry name" value="Protein kinase-like (PK-like)"/>
    <property type="match status" value="1"/>
</dbReference>